<proteinExistence type="inferred from homology"/>
<dbReference type="AlphaFoldDB" id="A0A381RBF9"/>
<keyword evidence="3" id="KW-0597">Phosphoprotein</keyword>
<evidence type="ECO:0000259" key="7">
    <source>
        <dbReference type="Pfam" id="PF00408"/>
    </source>
</evidence>
<reference evidence="11" key="1">
    <citation type="submission" date="2018-05" db="EMBL/GenBank/DDBJ databases">
        <authorList>
            <person name="Lanie J.A."/>
            <person name="Ng W.-L."/>
            <person name="Kazmierczak K.M."/>
            <person name="Andrzejewski T.M."/>
            <person name="Davidsen T.M."/>
            <person name="Wayne K.J."/>
            <person name="Tettelin H."/>
            <person name="Glass J.I."/>
            <person name="Rusch D."/>
            <person name="Podicherti R."/>
            <person name="Tsui H.-C.T."/>
            <person name="Winkler M.E."/>
        </authorList>
    </citation>
    <scope>NUCLEOTIDE SEQUENCE</scope>
</reference>
<evidence type="ECO:0000259" key="10">
    <source>
        <dbReference type="Pfam" id="PF02880"/>
    </source>
</evidence>
<keyword evidence="6" id="KW-0413">Isomerase</keyword>
<dbReference type="InterPro" id="IPR005843">
    <property type="entry name" value="A-D-PHexomutase_C"/>
</dbReference>
<evidence type="ECO:0000256" key="4">
    <source>
        <dbReference type="ARBA" id="ARBA00022723"/>
    </source>
</evidence>
<dbReference type="InterPro" id="IPR005841">
    <property type="entry name" value="Alpha-D-phosphohexomutase_SF"/>
</dbReference>
<dbReference type="SUPFAM" id="SSF53738">
    <property type="entry name" value="Phosphoglucomutase, first 3 domains"/>
    <property type="match status" value="3"/>
</dbReference>
<feature type="domain" description="Alpha-D-phosphohexomutase alpha/beta/alpha" evidence="8">
    <location>
        <begin position="13"/>
        <end position="137"/>
    </location>
</feature>
<dbReference type="PANTHER" id="PTHR42946:SF1">
    <property type="entry name" value="PHOSPHOGLUCOMUTASE (ALPHA-D-GLUCOSE-1,6-BISPHOSPHATE-DEPENDENT)"/>
    <property type="match status" value="1"/>
</dbReference>
<feature type="domain" description="Alpha-D-phosphohexomutase alpha/beta/alpha" evidence="9">
    <location>
        <begin position="171"/>
        <end position="268"/>
    </location>
</feature>
<dbReference type="InterPro" id="IPR024086">
    <property type="entry name" value="GlmM_arc-type"/>
</dbReference>
<dbReference type="Gene3D" id="3.40.120.10">
    <property type="entry name" value="Alpha-D-Glucose-1,6-Bisphosphate, subunit A, domain 3"/>
    <property type="match status" value="3"/>
</dbReference>
<dbReference type="InterPro" id="IPR005845">
    <property type="entry name" value="A-D-PHexomutase_a/b/a-II"/>
</dbReference>
<dbReference type="GO" id="GO:0004615">
    <property type="term" value="F:phosphomannomutase activity"/>
    <property type="evidence" value="ECO:0007669"/>
    <property type="project" value="TreeGrafter"/>
</dbReference>
<gene>
    <name evidence="11" type="ORF">METZ01_LOCUS41960</name>
</gene>
<evidence type="ECO:0000256" key="5">
    <source>
        <dbReference type="ARBA" id="ARBA00022842"/>
    </source>
</evidence>
<dbReference type="GO" id="GO:0005829">
    <property type="term" value="C:cytosol"/>
    <property type="evidence" value="ECO:0007669"/>
    <property type="project" value="TreeGrafter"/>
</dbReference>
<dbReference type="NCBIfam" id="TIGR03990">
    <property type="entry name" value="Arch_GlmM"/>
    <property type="match status" value="1"/>
</dbReference>
<dbReference type="InterPro" id="IPR050060">
    <property type="entry name" value="Phosphoglucosamine_mutase"/>
</dbReference>
<dbReference type="GO" id="GO:0005975">
    <property type="term" value="P:carbohydrate metabolic process"/>
    <property type="evidence" value="ECO:0007669"/>
    <property type="project" value="InterPro"/>
</dbReference>
<dbReference type="GO" id="GO:0006048">
    <property type="term" value="P:UDP-N-acetylglucosamine biosynthetic process"/>
    <property type="evidence" value="ECO:0007669"/>
    <property type="project" value="TreeGrafter"/>
</dbReference>
<feature type="domain" description="Alpha-D-phosphohexomutase alpha/beta/alpha" evidence="10">
    <location>
        <begin position="276"/>
        <end position="381"/>
    </location>
</feature>
<dbReference type="GO" id="GO:0000287">
    <property type="term" value="F:magnesium ion binding"/>
    <property type="evidence" value="ECO:0007669"/>
    <property type="project" value="InterPro"/>
</dbReference>
<dbReference type="PRINTS" id="PR00509">
    <property type="entry name" value="PGMPMM"/>
</dbReference>
<dbReference type="InterPro" id="IPR005846">
    <property type="entry name" value="A-D-PHexomutase_a/b/a-III"/>
</dbReference>
<dbReference type="Pfam" id="PF02879">
    <property type="entry name" value="PGM_PMM_II"/>
    <property type="match status" value="1"/>
</dbReference>
<evidence type="ECO:0000256" key="1">
    <source>
        <dbReference type="ARBA" id="ARBA00001946"/>
    </source>
</evidence>
<dbReference type="SUPFAM" id="SSF55957">
    <property type="entry name" value="Phosphoglucomutase, C-terminal domain"/>
    <property type="match status" value="1"/>
</dbReference>
<dbReference type="Pfam" id="PF00408">
    <property type="entry name" value="PGM_PMM_IV"/>
    <property type="match status" value="1"/>
</dbReference>
<protein>
    <recommendedName>
        <fullName evidence="12">Phosphoglucosamine mutase</fullName>
    </recommendedName>
</protein>
<dbReference type="PANTHER" id="PTHR42946">
    <property type="entry name" value="PHOSPHOHEXOSE MUTASE"/>
    <property type="match status" value="1"/>
</dbReference>
<evidence type="ECO:0000256" key="6">
    <source>
        <dbReference type="ARBA" id="ARBA00023235"/>
    </source>
</evidence>
<comment type="similarity">
    <text evidence="2">Belongs to the phosphohexose mutase family.</text>
</comment>
<evidence type="ECO:0000256" key="3">
    <source>
        <dbReference type="ARBA" id="ARBA00022553"/>
    </source>
</evidence>
<dbReference type="InterPro" id="IPR016066">
    <property type="entry name" value="A-D-PHexomutase_CS"/>
</dbReference>
<keyword evidence="4" id="KW-0479">Metal-binding</keyword>
<dbReference type="GO" id="GO:0009252">
    <property type="term" value="P:peptidoglycan biosynthetic process"/>
    <property type="evidence" value="ECO:0007669"/>
    <property type="project" value="TreeGrafter"/>
</dbReference>
<keyword evidence="5" id="KW-0460">Magnesium</keyword>
<comment type="cofactor">
    <cofactor evidence="1">
        <name>Mg(2+)</name>
        <dbReference type="ChEBI" id="CHEBI:18420"/>
    </cofactor>
</comment>
<dbReference type="InterPro" id="IPR005844">
    <property type="entry name" value="A-D-PHexomutase_a/b/a-I"/>
</dbReference>
<dbReference type="InterPro" id="IPR016055">
    <property type="entry name" value="A-D-PHexomutase_a/b/a-I/II/III"/>
</dbReference>
<dbReference type="Pfam" id="PF02880">
    <property type="entry name" value="PGM_PMM_III"/>
    <property type="match status" value="1"/>
</dbReference>
<evidence type="ECO:0000259" key="8">
    <source>
        <dbReference type="Pfam" id="PF02878"/>
    </source>
</evidence>
<dbReference type="InterPro" id="IPR036900">
    <property type="entry name" value="A-D-PHexomutase_C_sf"/>
</dbReference>
<feature type="domain" description="Alpha-D-phosphohexomutase C-terminal" evidence="7">
    <location>
        <begin position="411"/>
        <end position="457"/>
    </location>
</feature>
<accession>A0A381RBF9</accession>
<organism evidence="11">
    <name type="scientific">marine metagenome</name>
    <dbReference type="NCBI Taxonomy" id="408172"/>
    <lineage>
        <taxon>unclassified sequences</taxon>
        <taxon>metagenomes</taxon>
        <taxon>ecological metagenomes</taxon>
    </lineage>
</organism>
<evidence type="ECO:0000313" key="11">
    <source>
        <dbReference type="EMBL" id="SUZ89106.1"/>
    </source>
</evidence>
<evidence type="ECO:0000259" key="9">
    <source>
        <dbReference type="Pfam" id="PF02879"/>
    </source>
</evidence>
<evidence type="ECO:0008006" key="12">
    <source>
        <dbReference type="Google" id="ProtNLM"/>
    </source>
</evidence>
<dbReference type="GO" id="GO:0008966">
    <property type="term" value="F:phosphoglucosamine mutase activity"/>
    <property type="evidence" value="ECO:0007669"/>
    <property type="project" value="InterPro"/>
</dbReference>
<dbReference type="EMBL" id="UINC01001804">
    <property type="protein sequence ID" value="SUZ89106.1"/>
    <property type="molecule type" value="Genomic_DNA"/>
</dbReference>
<dbReference type="Gene3D" id="3.30.310.50">
    <property type="entry name" value="Alpha-D-phosphohexomutase, C-terminal domain"/>
    <property type="match status" value="1"/>
</dbReference>
<dbReference type="PROSITE" id="PS00710">
    <property type="entry name" value="PGM_PMM"/>
    <property type="match status" value="1"/>
</dbReference>
<sequence>MPLVIPEGLVVSVSGFRGRVGDPLTPELVCLLATAFGAFVKRSRDPSNDLPVDILLGRDTRTSGPVLSRAVSAGLVSVGCNVVDLGIVSTPTLMLAVENSDALGGIAVTASHNPAEWNALKLAAPEGTFLDAETMSKFLEFALSEDPSRTPSDELGGVTTDDGASARHLEAVLKLPQLDLPALRARAFKVALDCVRGAGATIMPQLLEALGCEVVGINMEMDGLFPRDPEPTAENLTELADFVRREGADIGLAVDPDVDRLSLVNENGAPIGEDLTLALASAVVLQRTPGIVVTNLSTSAIVEDVARAHASELVRSPVGEINVARRMQLEGAVVGGEGNGGVILPNLHHTRDAPVAAALVLQHLVDEETSLSAAVDEWPAYTIVKKKISFPREALSEGYAELERQLESDGVDSADGARFCWEARRTWLHVRPSGTEPVVRLIAEAPERSEAEELIERSEEILAMVVQ</sequence>
<name>A0A381RBF9_9ZZZZ</name>
<evidence type="ECO:0000256" key="2">
    <source>
        <dbReference type="ARBA" id="ARBA00010231"/>
    </source>
</evidence>
<dbReference type="Pfam" id="PF02878">
    <property type="entry name" value="PGM_PMM_I"/>
    <property type="match status" value="1"/>
</dbReference>